<evidence type="ECO:0000256" key="6">
    <source>
        <dbReference type="PROSITE-ProRule" id="PRU00169"/>
    </source>
</evidence>
<dbReference type="SMART" id="SM00448">
    <property type="entry name" value="REC"/>
    <property type="match status" value="1"/>
</dbReference>
<organism evidence="9 10">
    <name type="scientific">Mucilaginibacter rigui</name>
    <dbReference type="NCBI Taxonomy" id="534635"/>
    <lineage>
        <taxon>Bacteria</taxon>
        <taxon>Pseudomonadati</taxon>
        <taxon>Bacteroidota</taxon>
        <taxon>Sphingobacteriia</taxon>
        <taxon>Sphingobacteriales</taxon>
        <taxon>Sphingobacteriaceae</taxon>
        <taxon>Mucilaginibacter</taxon>
    </lineage>
</organism>
<name>A0ABR7X742_9SPHI</name>
<evidence type="ECO:0000256" key="2">
    <source>
        <dbReference type="ARBA" id="ARBA00022840"/>
    </source>
</evidence>
<keyword evidence="10" id="KW-1185">Reference proteome</keyword>
<dbReference type="PANTHER" id="PTHR32071">
    <property type="entry name" value="TRANSCRIPTIONAL REGULATORY PROTEIN"/>
    <property type="match status" value="1"/>
</dbReference>
<dbReference type="SMART" id="SM00382">
    <property type="entry name" value="AAA"/>
    <property type="match status" value="1"/>
</dbReference>
<dbReference type="InterPro" id="IPR058031">
    <property type="entry name" value="AAA_lid_NorR"/>
</dbReference>
<dbReference type="PROSITE" id="PS00675">
    <property type="entry name" value="SIGMA54_INTERACT_1"/>
    <property type="match status" value="1"/>
</dbReference>
<evidence type="ECO:0000256" key="5">
    <source>
        <dbReference type="ARBA" id="ARBA00023163"/>
    </source>
</evidence>
<proteinExistence type="predicted"/>
<dbReference type="InterPro" id="IPR002078">
    <property type="entry name" value="Sigma_54_int"/>
</dbReference>
<dbReference type="PROSITE" id="PS00688">
    <property type="entry name" value="SIGMA54_INTERACT_3"/>
    <property type="match status" value="1"/>
</dbReference>
<dbReference type="Gene3D" id="1.10.8.60">
    <property type="match status" value="1"/>
</dbReference>
<keyword evidence="2" id="KW-0067">ATP-binding</keyword>
<evidence type="ECO:0000259" key="7">
    <source>
        <dbReference type="PROSITE" id="PS50045"/>
    </source>
</evidence>
<comment type="caution">
    <text evidence="9">The sequence shown here is derived from an EMBL/GenBank/DDBJ whole genome shotgun (WGS) entry which is preliminary data.</text>
</comment>
<dbReference type="InterPro" id="IPR011006">
    <property type="entry name" value="CheY-like_superfamily"/>
</dbReference>
<dbReference type="Proteomes" id="UP000618754">
    <property type="component" value="Unassembled WGS sequence"/>
</dbReference>
<sequence length="654" mass="73164">MKENILIVEDEFIVANDLRLMLTKAGYYVCGTAASVNEAKKIIEKENPTWVLLDIFLQDGSRGTELADFLTARKIGFVYISANTNQKVLESATATQPYGFLVKPFRERDLLIMLEIAREKHSQNLELVQQRETLLLQQVQSLIAAPANPESKMVHVPAAFQALIPFDYMKIDFFRHNEQADQFNFIRKSFGEYEILKNSALPESMGLTGRDLNLSKPKPIKGIGGYFLNGMDFRRSLLDDAWDKMLSNHFQLEAKLSHVFILEDKSMAVMSFYSRNPSEYASSKLALLLKANNAIVDLLYQVSVESSIPFVTSIKQPVVNNKMIEVAPGPKAPTTGFKDIVGNSPELLKVLDNILVVSKAEISVLITGESGTGKEKVAHNIHLLSARKNKPYIVVNCAALPHELIESELFGHEKGAYTGAIEKRVGKFELADGGTIFLDEIGEMPLEAQVKLLRVLQEKEIDHVGGKLPVKVNIRVIAATNRKLEKEVAEGRFRLDLYYRLNVFPISLPPLRARKEDIPELAAHFLKIFAKDTGRNVDRFTSHALGQLASYDWPGNIRELGHFIQRCMLISTGPVIERVELPETISEDGKGFIKTPALRTLEEMEKQHIVGVLKNCKGKVCGPGGAAEILDLPPSTLNSKMKKLGITREYYFNV</sequence>
<evidence type="ECO:0000256" key="4">
    <source>
        <dbReference type="ARBA" id="ARBA00023125"/>
    </source>
</evidence>
<dbReference type="Gene3D" id="1.10.10.60">
    <property type="entry name" value="Homeodomain-like"/>
    <property type="match status" value="1"/>
</dbReference>
<feature type="domain" description="Sigma-54 factor interaction" evidence="7">
    <location>
        <begin position="340"/>
        <end position="569"/>
    </location>
</feature>
<keyword evidence="1" id="KW-0547">Nucleotide-binding</keyword>
<dbReference type="CDD" id="cd00009">
    <property type="entry name" value="AAA"/>
    <property type="match status" value="1"/>
</dbReference>
<dbReference type="SUPFAM" id="SSF52540">
    <property type="entry name" value="P-loop containing nucleoside triphosphate hydrolases"/>
    <property type="match status" value="1"/>
</dbReference>
<evidence type="ECO:0000256" key="1">
    <source>
        <dbReference type="ARBA" id="ARBA00022741"/>
    </source>
</evidence>
<dbReference type="Gene3D" id="3.40.50.2300">
    <property type="match status" value="1"/>
</dbReference>
<dbReference type="Pfam" id="PF25601">
    <property type="entry name" value="AAA_lid_14"/>
    <property type="match status" value="1"/>
</dbReference>
<dbReference type="InterPro" id="IPR003593">
    <property type="entry name" value="AAA+_ATPase"/>
</dbReference>
<dbReference type="InterPro" id="IPR001789">
    <property type="entry name" value="Sig_transdc_resp-reg_receiver"/>
</dbReference>
<dbReference type="InterPro" id="IPR027417">
    <property type="entry name" value="P-loop_NTPase"/>
</dbReference>
<dbReference type="SUPFAM" id="SSF52172">
    <property type="entry name" value="CheY-like"/>
    <property type="match status" value="1"/>
</dbReference>
<dbReference type="Pfam" id="PF00072">
    <property type="entry name" value="Response_reg"/>
    <property type="match status" value="1"/>
</dbReference>
<keyword evidence="6" id="KW-0597">Phosphoprotein</keyword>
<dbReference type="InterPro" id="IPR025943">
    <property type="entry name" value="Sigma_54_int_dom_ATP-bd_2"/>
</dbReference>
<protein>
    <submittedName>
        <fullName evidence="9">Sigma-54-dependent Fis family transcriptional regulator</fullName>
    </submittedName>
</protein>
<dbReference type="InterPro" id="IPR025944">
    <property type="entry name" value="Sigma_54_int_dom_CS"/>
</dbReference>
<evidence type="ECO:0000313" key="10">
    <source>
        <dbReference type="Proteomes" id="UP000618754"/>
    </source>
</evidence>
<evidence type="ECO:0000259" key="8">
    <source>
        <dbReference type="PROSITE" id="PS50110"/>
    </source>
</evidence>
<dbReference type="PROSITE" id="PS50110">
    <property type="entry name" value="RESPONSE_REGULATORY"/>
    <property type="match status" value="1"/>
</dbReference>
<dbReference type="InterPro" id="IPR025662">
    <property type="entry name" value="Sigma_54_int_dom_ATP-bd_1"/>
</dbReference>
<gene>
    <name evidence="9" type="ORF">IDJ75_11515</name>
</gene>
<feature type="modified residue" description="4-aspartylphosphate" evidence="6">
    <location>
        <position position="54"/>
    </location>
</feature>
<keyword evidence="3" id="KW-0805">Transcription regulation</keyword>
<dbReference type="PANTHER" id="PTHR32071:SF57">
    <property type="entry name" value="C4-DICARBOXYLATE TRANSPORT TRANSCRIPTIONAL REGULATORY PROTEIN DCTD"/>
    <property type="match status" value="1"/>
</dbReference>
<feature type="domain" description="Response regulatory" evidence="8">
    <location>
        <begin position="4"/>
        <end position="118"/>
    </location>
</feature>
<dbReference type="PROSITE" id="PS50045">
    <property type="entry name" value="SIGMA54_INTERACT_4"/>
    <property type="match status" value="1"/>
</dbReference>
<reference evidence="9 10" key="1">
    <citation type="submission" date="2020-09" db="EMBL/GenBank/DDBJ databases">
        <title>Novel species of Mucilaginibacter isolated from a glacier on the Tibetan Plateau.</title>
        <authorList>
            <person name="Liu Q."/>
            <person name="Xin Y.-H."/>
        </authorList>
    </citation>
    <scope>NUCLEOTIDE SEQUENCE [LARGE SCALE GENOMIC DNA]</scope>
    <source>
        <strain evidence="9 10">CGMCC 1.13878</strain>
    </source>
</reference>
<dbReference type="Pfam" id="PF00158">
    <property type="entry name" value="Sigma54_activat"/>
    <property type="match status" value="1"/>
</dbReference>
<dbReference type="RefSeq" id="WP_191175761.1">
    <property type="nucleotide sequence ID" value="NZ_JACWMW010000002.1"/>
</dbReference>
<keyword evidence="4" id="KW-0238">DNA-binding</keyword>
<dbReference type="EMBL" id="JACWMW010000002">
    <property type="protein sequence ID" value="MBD1385910.1"/>
    <property type="molecule type" value="Genomic_DNA"/>
</dbReference>
<dbReference type="PROSITE" id="PS00676">
    <property type="entry name" value="SIGMA54_INTERACT_2"/>
    <property type="match status" value="1"/>
</dbReference>
<dbReference type="Gene3D" id="3.40.50.300">
    <property type="entry name" value="P-loop containing nucleotide triphosphate hydrolases"/>
    <property type="match status" value="1"/>
</dbReference>
<keyword evidence="5" id="KW-0804">Transcription</keyword>
<accession>A0ABR7X742</accession>
<evidence type="ECO:0000256" key="3">
    <source>
        <dbReference type="ARBA" id="ARBA00023015"/>
    </source>
</evidence>
<evidence type="ECO:0000313" key="9">
    <source>
        <dbReference type="EMBL" id="MBD1385910.1"/>
    </source>
</evidence>